<organism evidence="1 2">
    <name type="scientific">Zavarzinia aquatilis</name>
    <dbReference type="NCBI Taxonomy" id="2211142"/>
    <lineage>
        <taxon>Bacteria</taxon>
        <taxon>Pseudomonadati</taxon>
        <taxon>Pseudomonadota</taxon>
        <taxon>Alphaproteobacteria</taxon>
        <taxon>Rhodospirillales</taxon>
        <taxon>Zavarziniaceae</taxon>
        <taxon>Zavarzinia</taxon>
    </lineage>
</organism>
<keyword evidence="2" id="KW-1185">Reference proteome</keyword>
<evidence type="ECO:0000313" key="1">
    <source>
        <dbReference type="EMBL" id="PWR25341.1"/>
    </source>
</evidence>
<proteinExistence type="predicted"/>
<evidence type="ECO:0000313" key="2">
    <source>
        <dbReference type="Proteomes" id="UP000245461"/>
    </source>
</evidence>
<protein>
    <submittedName>
        <fullName evidence="1">Uncharacterized protein</fullName>
    </submittedName>
</protein>
<name>A0A317EF07_9PROT</name>
<reference evidence="1 2" key="1">
    <citation type="submission" date="2018-05" db="EMBL/GenBank/DDBJ databases">
        <title>Zavarzinia sp. HR-AS.</title>
        <authorList>
            <person name="Lee Y."/>
            <person name="Jeon C.O."/>
        </authorList>
    </citation>
    <scope>NUCLEOTIDE SEQUENCE [LARGE SCALE GENOMIC DNA]</scope>
    <source>
        <strain evidence="1 2">HR-AS</strain>
    </source>
</reference>
<gene>
    <name evidence="1" type="ORF">DKG74_06155</name>
</gene>
<accession>A0A317EF07</accession>
<dbReference type="AlphaFoldDB" id="A0A317EF07"/>
<dbReference type="Proteomes" id="UP000245461">
    <property type="component" value="Unassembled WGS sequence"/>
</dbReference>
<sequence>MTIFSRRFRPLDAATVENDGLFTALSRHWQPAGCDDPRQPGLRLAVRNGYLNFYRLGQSVAKLGFDRRGRLHAEVHHKYLDGNAAGQKYEKLTTADGLSEWIERCEGFTSKEKCFVDRVVGRNAGVIDLEMALPAGHDSAGRKIAPRVDLVALERTTAGHRIVFWEVKLATDARVRRQGDARPEVVEQLETYGGWLRDHADMVAEAYRENCRVLRDLHHAAATRHPLGETILDVANGDLPLEVDPVPRLLIADFRGDDQKGAGSFAANGHEAKLRTARCRLHVVRNESDLTLPVLP</sequence>
<dbReference type="EMBL" id="QGLE01000002">
    <property type="protein sequence ID" value="PWR25341.1"/>
    <property type="molecule type" value="Genomic_DNA"/>
</dbReference>
<comment type="caution">
    <text evidence="1">The sequence shown here is derived from an EMBL/GenBank/DDBJ whole genome shotgun (WGS) entry which is preliminary data.</text>
</comment>